<comment type="subunit">
    <text evidence="7">PP2A consists of a common heterodimeric core enzyme, composed of a 36 kDa catalytic subunit (subunit C) and a 65 kDa constant regulatory subunit (PR65 or subunit A), that associates with a variety of regulatory subunits. Proteins that associate with the core dimer include three families of regulatory subunits B (the R2/B/PR55/B55, R3/B''/PR72/PR130/PR59 and R5/B'/B56 families), the 48 kDa variable regulatory subunit, viral proteins, and cell signaling molecules.</text>
</comment>
<evidence type="ECO:0000256" key="8">
    <source>
        <dbReference type="PIRNR" id="PIRNR028043"/>
    </source>
</evidence>
<evidence type="ECO:0000256" key="5">
    <source>
        <dbReference type="ARBA" id="ARBA00022553"/>
    </source>
</evidence>
<dbReference type="GeneID" id="105366756"/>
<dbReference type="GO" id="GO:0098813">
    <property type="term" value="P:nuclear chromosome segregation"/>
    <property type="evidence" value="ECO:0007669"/>
    <property type="project" value="UniProtKB-ARBA"/>
</dbReference>
<dbReference type="PANTHER" id="PTHR10257:SF3">
    <property type="entry name" value="SERINE_THREONINE-PROTEIN PHOSPHATASE 2A 56 KDA REGULATORY SUBUNIT GAMMA ISOFORM"/>
    <property type="match status" value="1"/>
</dbReference>
<evidence type="ECO:0000313" key="10">
    <source>
        <dbReference type="RefSeq" id="XP_011503602.1"/>
    </source>
</evidence>
<organism evidence="9 10">
    <name type="scientific">Ceratosolen solmsi marchali</name>
    <dbReference type="NCBI Taxonomy" id="326594"/>
    <lineage>
        <taxon>Eukaryota</taxon>
        <taxon>Metazoa</taxon>
        <taxon>Ecdysozoa</taxon>
        <taxon>Arthropoda</taxon>
        <taxon>Hexapoda</taxon>
        <taxon>Insecta</taxon>
        <taxon>Pterygota</taxon>
        <taxon>Neoptera</taxon>
        <taxon>Endopterygota</taxon>
        <taxon>Hymenoptera</taxon>
        <taxon>Apocrita</taxon>
        <taxon>Proctotrupomorpha</taxon>
        <taxon>Chalcidoidea</taxon>
        <taxon>Agaonidae</taxon>
        <taxon>Agaoninae</taxon>
        <taxon>Ceratosolen</taxon>
    </lineage>
</organism>
<reference evidence="10" key="1">
    <citation type="submission" date="2025-08" db="UniProtKB">
        <authorList>
            <consortium name="RefSeq"/>
        </authorList>
    </citation>
    <scope>IDENTIFICATION</scope>
</reference>
<dbReference type="RefSeq" id="XP_011503602.1">
    <property type="nucleotide sequence ID" value="XM_011505300.1"/>
</dbReference>
<dbReference type="GO" id="GO:0000775">
    <property type="term" value="C:chromosome, centromeric region"/>
    <property type="evidence" value="ECO:0007669"/>
    <property type="project" value="UniProtKB-ARBA"/>
</dbReference>
<evidence type="ECO:0000256" key="4">
    <source>
        <dbReference type="ARBA" id="ARBA00022490"/>
    </source>
</evidence>
<dbReference type="GO" id="GO:0005634">
    <property type="term" value="C:nucleus"/>
    <property type="evidence" value="ECO:0007669"/>
    <property type="project" value="UniProtKB-SubCell"/>
</dbReference>
<dbReference type="GO" id="GO:0000159">
    <property type="term" value="C:protein phosphatase type 2A complex"/>
    <property type="evidence" value="ECO:0007669"/>
    <property type="project" value="UniProtKB-UniRule"/>
</dbReference>
<dbReference type="FunFam" id="1.25.10.10:FF:000016">
    <property type="entry name" value="Serine/threonine-protein phosphatase 2A 56 kDa regulatory subunit"/>
    <property type="match status" value="1"/>
</dbReference>
<dbReference type="GO" id="GO:0010948">
    <property type="term" value="P:negative regulation of cell cycle process"/>
    <property type="evidence" value="ECO:0007669"/>
    <property type="project" value="UniProtKB-ARBA"/>
</dbReference>
<dbReference type="Pfam" id="PF01603">
    <property type="entry name" value="B56"/>
    <property type="match status" value="1"/>
</dbReference>
<dbReference type="PIRSF" id="PIRSF028043">
    <property type="entry name" value="PP2A_B56"/>
    <property type="match status" value="1"/>
</dbReference>
<comment type="similarity">
    <text evidence="3">Belongs to the phosphatase 2A regulatory subunit B56 family.</text>
</comment>
<dbReference type="GO" id="GO:0035556">
    <property type="term" value="P:intracellular signal transduction"/>
    <property type="evidence" value="ECO:0007669"/>
    <property type="project" value="UniProtKB-ARBA"/>
</dbReference>
<proteinExistence type="inferred from homology"/>
<dbReference type="GO" id="GO:1901990">
    <property type="term" value="P:regulation of mitotic cell cycle phase transition"/>
    <property type="evidence" value="ECO:0007669"/>
    <property type="project" value="UniProtKB-ARBA"/>
</dbReference>
<dbReference type="PANTHER" id="PTHR10257">
    <property type="entry name" value="SERINE/THREONINE PROTEIN PHOSPHATASE 2A PP2A REGULATORY SUBUNIT B"/>
    <property type="match status" value="1"/>
</dbReference>
<keyword evidence="6" id="KW-0539">Nucleus</keyword>
<keyword evidence="5" id="KW-0597">Phosphoprotein</keyword>
<evidence type="ECO:0000313" key="9">
    <source>
        <dbReference type="Proteomes" id="UP000695007"/>
    </source>
</evidence>
<sequence>MYKEKNNGVKLTCIQINMQTFSGLAFGNVFKKKVNKVTSGSPNANVPPPPTLINKIKYQPGVSVIKKDKRQSSSRFNISKNRELQKLPNLCDVQAAEQREQLFIQKLRQCCVLFDFETDPLSDLQWKEVKRGALHDMVEYVTNNSDVITEAIYPEVVNMFAVNLFRTLPPSSNPNGAEFDPEEDEPTLEVAWPHLQFVYEFFLRLLESADFQPSIAKRYIDHKFILQLLDLFDSEDPRERDFLKTTLHRIYGKFLGLRAYIRKQINNVFYRFIYETERHNGIAELLEILGSIINGFALPLKEEHKTFLLKVLLPLHKAKSLSVYHPQLAYCIVQFLEKDASLTEPVIKNLLKFWPKTRSPKEVMFLNELEEILDVIEPAEFQKVMDPLFRQLARCISSSHFQVAERALYYWNNEYIMSLISDNYLIILPIIYPALYKNSRNHWNKTIHGLIYNALKLFMEMNQKVFEEYIQQHQQDRQKERKLLKDRDEAWIRVEALAMRHPSYATKVVPNNNPFITAQLENNSMPDEDGENEQIMLTADKIEAKVNEYSQAKKVSNINKVKQLLRRKSELPQDSYTIRALSDHKRADEYLVTPPDSNNC</sequence>
<evidence type="ECO:0000256" key="7">
    <source>
        <dbReference type="ARBA" id="ARBA00064351"/>
    </source>
</evidence>
<comment type="subcellular location">
    <subcellularLocation>
        <location evidence="2">Cytoplasm</location>
    </subcellularLocation>
    <subcellularLocation>
        <location evidence="1">Nucleus</location>
    </subcellularLocation>
</comment>
<dbReference type="GO" id="GO:0051754">
    <property type="term" value="P:meiotic sister chromatid cohesion, centromeric"/>
    <property type="evidence" value="ECO:0007669"/>
    <property type="project" value="UniProtKB-ARBA"/>
</dbReference>
<keyword evidence="9" id="KW-1185">Reference proteome</keyword>
<dbReference type="InterPro" id="IPR002554">
    <property type="entry name" value="PP2A_B56"/>
</dbReference>
<dbReference type="SUPFAM" id="SSF48371">
    <property type="entry name" value="ARM repeat"/>
    <property type="match status" value="1"/>
</dbReference>
<dbReference type="Gene3D" id="1.25.10.10">
    <property type="entry name" value="Leucine-rich Repeat Variant"/>
    <property type="match status" value="1"/>
</dbReference>
<gene>
    <name evidence="10" type="primary">LOC105366756</name>
</gene>
<dbReference type="InterPro" id="IPR011989">
    <property type="entry name" value="ARM-like"/>
</dbReference>
<protein>
    <recommendedName>
        <fullName evidence="8">Serine/threonine protein phosphatase 2A regulatory subunit</fullName>
    </recommendedName>
</protein>
<keyword evidence="4" id="KW-0963">Cytoplasm</keyword>
<dbReference type="Proteomes" id="UP000695007">
    <property type="component" value="Unplaced"/>
</dbReference>
<evidence type="ECO:0000256" key="3">
    <source>
        <dbReference type="ARBA" id="ARBA00009745"/>
    </source>
</evidence>
<name>A0AAJ6YSR6_9HYME</name>
<accession>A0AAJ6YSR6</accession>
<dbReference type="AlphaFoldDB" id="A0AAJ6YSR6"/>
<evidence type="ECO:0000256" key="2">
    <source>
        <dbReference type="ARBA" id="ARBA00004496"/>
    </source>
</evidence>
<evidence type="ECO:0000256" key="6">
    <source>
        <dbReference type="ARBA" id="ARBA00023242"/>
    </source>
</evidence>
<dbReference type="GO" id="GO:0072542">
    <property type="term" value="F:protein phosphatase activator activity"/>
    <property type="evidence" value="ECO:0007669"/>
    <property type="project" value="TreeGrafter"/>
</dbReference>
<dbReference type="GO" id="GO:0005829">
    <property type="term" value="C:cytosol"/>
    <property type="evidence" value="ECO:0007669"/>
    <property type="project" value="TreeGrafter"/>
</dbReference>
<evidence type="ECO:0000256" key="1">
    <source>
        <dbReference type="ARBA" id="ARBA00004123"/>
    </source>
</evidence>
<dbReference type="InterPro" id="IPR016024">
    <property type="entry name" value="ARM-type_fold"/>
</dbReference>